<keyword evidence="3" id="KW-1185">Reference proteome</keyword>
<dbReference type="GO" id="GO:0004523">
    <property type="term" value="F:RNA-DNA hybrid ribonuclease activity"/>
    <property type="evidence" value="ECO:0007669"/>
    <property type="project" value="InterPro"/>
</dbReference>
<gene>
    <name evidence="2" type="ORF">TCM_019151</name>
</gene>
<dbReference type="EMBL" id="CM001882">
    <property type="protein sequence ID" value="EOY03936.1"/>
    <property type="molecule type" value="Genomic_DNA"/>
</dbReference>
<name>A0A061EGC1_THECC</name>
<dbReference type="Gramene" id="EOY03936">
    <property type="protein sequence ID" value="EOY03936"/>
    <property type="gene ID" value="TCM_019151"/>
</dbReference>
<dbReference type="InterPro" id="IPR002156">
    <property type="entry name" value="RNaseH_domain"/>
</dbReference>
<dbReference type="InterPro" id="IPR012337">
    <property type="entry name" value="RNaseH-like_sf"/>
</dbReference>
<dbReference type="InParanoid" id="A0A061EGC1"/>
<dbReference type="CDD" id="cd06222">
    <property type="entry name" value="RNase_H_like"/>
    <property type="match status" value="1"/>
</dbReference>
<dbReference type="InterPro" id="IPR036397">
    <property type="entry name" value="RNaseH_sf"/>
</dbReference>
<dbReference type="Proteomes" id="UP000026915">
    <property type="component" value="Chromosome 4"/>
</dbReference>
<dbReference type="GO" id="GO:0003676">
    <property type="term" value="F:nucleic acid binding"/>
    <property type="evidence" value="ECO:0007669"/>
    <property type="project" value="InterPro"/>
</dbReference>
<accession>A0A061EGC1</accession>
<dbReference type="Pfam" id="PF13456">
    <property type="entry name" value="RVT_3"/>
    <property type="match status" value="1"/>
</dbReference>
<evidence type="ECO:0000313" key="2">
    <source>
        <dbReference type="EMBL" id="EOY03936.1"/>
    </source>
</evidence>
<evidence type="ECO:0000259" key="1">
    <source>
        <dbReference type="PROSITE" id="PS50879"/>
    </source>
</evidence>
<protein>
    <recommendedName>
        <fullName evidence="1">RNase H type-1 domain-containing protein</fullName>
    </recommendedName>
</protein>
<dbReference type="PROSITE" id="PS50879">
    <property type="entry name" value="RNASE_H_1"/>
    <property type="match status" value="1"/>
</dbReference>
<dbReference type="SUPFAM" id="SSF53098">
    <property type="entry name" value="Ribonuclease H-like"/>
    <property type="match status" value="1"/>
</dbReference>
<dbReference type="Gene3D" id="3.30.420.10">
    <property type="entry name" value="Ribonuclease H-like superfamily/Ribonuclease H"/>
    <property type="match status" value="1"/>
</dbReference>
<reference evidence="2 3" key="1">
    <citation type="journal article" date="2013" name="Genome Biol.">
        <title>The genome sequence of the most widely cultivated cacao type and its use to identify candidate genes regulating pod color.</title>
        <authorList>
            <person name="Motamayor J.C."/>
            <person name="Mockaitis K."/>
            <person name="Schmutz J."/>
            <person name="Haiminen N."/>
            <person name="Iii D.L."/>
            <person name="Cornejo O."/>
            <person name="Findley S.D."/>
            <person name="Zheng P."/>
            <person name="Utro F."/>
            <person name="Royaert S."/>
            <person name="Saski C."/>
            <person name="Jenkins J."/>
            <person name="Podicheti R."/>
            <person name="Zhao M."/>
            <person name="Scheffler B.E."/>
            <person name="Stack J.C."/>
            <person name="Feltus F.A."/>
            <person name="Mustiga G.M."/>
            <person name="Amores F."/>
            <person name="Phillips W."/>
            <person name="Marelli J.P."/>
            <person name="May G.D."/>
            <person name="Shapiro H."/>
            <person name="Ma J."/>
            <person name="Bustamante C.D."/>
            <person name="Schnell R.J."/>
            <person name="Main D."/>
            <person name="Gilbert D."/>
            <person name="Parida L."/>
            <person name="Kuhn D.N."/>
        </authorList>
    </citation>
    <scope>NUCLEOTIDE SEQUENCE [LARGE SCALE GENOMIC DNA]</scope>
    <source>
        <strain evidence="3">cv. Matina 1-6</strain>
    </source>
</reference>
<sequence>MDGASKGNSRETGIGGVLRDETDKILIQFSLLVSVMDANMAEIMAVRKTLQIVAALRWANRYNVIF</sequence>
<dbReference type="InterPro" id="IPR044730">
    <property type="entry name" value="RNase_H-like_dom_plant"/>
</dbReference>
<dbReference type="AlphaFoldDB" id="A0A061EGC1"/>
<organism evidence="2 3">
    <name type="scientific">Theobroma cacao</name>
    <name type="common">Cacao</name>
    <name type="synonym">Cocoa</name>
    <dbReference type="NCBI Taxonomy" id="3641"/>
    <lineage>
        <taxon>Eukaryota</taxon>
        <taxon>Viridiplantae</taxon>
        <taxon>Streptophyta</taxon>
        <taxon>Embryophyta</taxon>
        <taxon>Tracheophyta</taxon>
        <taxon>Spermatophyta</taxon>
        <taxon>Magnoliopsida</taxon>
        <taxon>eudicotyledons</taxon>
        <taxon>Gunneridae</taxon>
        <taxon>Pentapetalae</taxon>
        <taxon>rosids</taxon>
        <taxon>malvids</taxon>
        <taxon>Malvales</taxon>
        <taxon>Malvaceae</taxon>
        <taxon>Byttnerioideae</taxon>
        <taxon>Theobroma</taxon>
    </lineage>
</organism>
<proteinExistence type="predicted"/>
<dbReference type="HOGENOM" id="CLU_2836384_0_0_1"/>
<feature type="domain" description="RNase H type-1" evidence="1">
    <location>
        <begin position="1"/>
        <end position="66"/>
    </location>
</feature>
<evidence type="ECO:0000313" key="3">
    <source>
        <dbReference type="Proteomes" id="UP000026915"/>
    </source>
</evidence>